<keyword evidence="2 6" id="KW-0560">Oxidoreductase</keyword>
<dbReference type="PRINTS" id="PR00082">
    <property type="entry name" value="GLFDHDRGNASE"/>
</dbReference>
<dbReference type="PIRSF" id="PIRSF000188">
    <property type="entry name" value="Phe_leu_dh"/>
    <property type="match status" value="1"/>
</dbReference>
<dbReference type="EMBL" id="PXYW01000002">
    <property type="protein sequence ID" value="PSR35314.1"/>
    <property type="molecule type" value="Genomic_DNA"/>
</dbReference>
<dbReference type="SUPFAM" id="SSF53223">
    <property type="entry name" value="Aminoacid dehydrogenase-like, N-terminal domain"/>
    <property type="match status" value="1"/>
</dbReference>
<dbReference type="InterPro" id="IPR006095">
    <property type="entry name" value="Glu/Leu/Phe/Val/Trp_DH"/>
</dbReference>
<organism evidence="8 9">
    <name type="scientific">Sulfobacillus benefaciens</name>
    <dbReference type="NCBI Taxonomy" id="453960"/>
    <lineage>
        <taxon>Bacteria</taxon>
        <taxon>Bacillati</taxon>
        <taxon>Bacillota</taxon>
        <taxon>Clostridia</taxon>
        <taxon>Eubacteriales</taxon>
        <taxon>Clostridiales Family XVII. Incertae Sedis</taxon>
        <taxon>Sulfobacillus</taxon>
    </lineage>
</organism>
<dbReference type="AlphaFoldDB" id="A0A2T2XLE2"/>
<evidence type="ECO:0000259" key="7">
    <source>
        <dbReference type="SMART" id="SM00839"/>
    </source>
</evidence>
<dbReference type="PANTHER" id="PTHR42722">
    <property type="entry name" value="LEUCINE DEHYDROGENASE"/>
    <property type="match status" value="1"/>
</dbReference>
<evidence type="ECO:0000256" key="1">
    <source>
        <dbReference type="ARBA" id="ARBA00006382"/>
    </source>
</evidence>
<feature type="active site" description="Proton donor/acceptor" evidence="4">
    <location>
        <position position="80"/>
    </location>
</feature>
<evidence type="ECO:0000256" key="4">
    <source>
        <dbReference type="PIRSR" id="PIRSR000188-1"/>
    </source>
</evidence>
<dbReference type="InterPro" id="IPR033524">
    <property type="entry name" value="Glu/Leu/Phe/Val_DH_AS"/>
</dbReference>
<keyword evidence="3 5" id="KW-0520">NAD</keyword>
<evidence type="ECO:0000256" key="5">
    <source>
        <dbReference type="PIRSR" id="PIRSR000188-2"/>
    </source>
</evidence>
<dbReference type="Pfam" id="PF02812">
    <property type="entry name" value="ELFV_dehydrog_N"/>
    <property type="match status" value="1"/>
</dbReference>
<dbReference type="GO" id="GO:0016639">
    <property type="term" value="F:oxidoreductase activity, acting on the CH-NH2 group of donors, NAD or NADP as acceptor"/>
    <property type="evidence" value="ECO:0007669"/>
    <property type="project" value="InterPro"/>
</dbReference>
<evidence type="ECO:0000256" key="3">
    <source>
        <dbReference type="ARBA" id="ARBA00023027"/>
    </source>
</evidence>
<dbReference type="PANTHER" id="PTHR42722:SF1">
    <property type="entry name" value="VALINE DEHYDROGENASE"/>
    <property type="match status" value="1"/>
</dbReference>
<gene>
    <name evidence="8" type="ORF">C7B46_01195</name>
</gene>
<dbReference type="InterPro" id="IPR046346">
    <property type="entry name" value="Aminoacid_DH-like_N_sf"/>
</dbReference>
<reference evidence="8 9" key="1">
    <citation type="journal article" date="2014" name="BMC Genomics">
        <title>Comparison of environmental and isolate Sulfobacillus genomes reveals diverse carbon, sulfur, nitrogen, and hydrogen metabolisms.</title>
        <authorList>
            <person name="Justice N.B."/>
            <person name="Norman A."/>
            <person name="Brown C.T."/>
            <person name="Singh A."/>
            <person name="Thomas B.C."/>
            <person name="Banfield J.F."/>
        </authorList>
    </citation>
    <scope>NUCLEOTIDE SEQUENCE [LARGE SCALE GENOMIC DNA]</scope>
    <source>
        <strain evidence="8">AMDSBA4</strain>
    </source>
</reference>
<dbReference type="InterPro" id="IPR006096">
    <property type="entry name" value="Glu/Leu/Phe/Val/Trp_DH_C"/>
</dbReference>
<dbReference type="Proteomes" id="UP000242972">
    <property type="component" value="Unassembled WGS sequence"/>
</dbReference>
<dbReference type="InterPro" id="IPR036291">
    <property type="entry name" value="NAD(P)-bd_dom_sf"/>
</dbReference>
<dbReference type="Pfam" id="PF00208">
    <property type="entry name" value="ELFV_dehydrog"/>
    <property type="match status" value="2"/>
</dbReference>
<name>A0A2T2XLE2_9FIRM</name>
<proteinExistence type="inferred from homology"/>
<dbReference type="PROSITE" id="PS00074">
    <property type="entry name" value="GLFV_DEHYDROGENASE"/>
    <property type="match status" value="1"/>
</dbReference>
<dbReference type="SMART" id="SM00839">
    <property type="entry name" value="ELFV_dehydrog"/>
    <property type="match status" value="1"/>
</dbReference>
<keyword evidence="5" id="KW-0547">Nucleotide-binding</keyword>
<dbReference type="InterPro" id="IPR016211">
    <property type="entry name" value="Glu/Phe/Leu/Val/Trp_DH_bac/arc"/>
</dbReference>
<evidence type="ECO:0000313" key="9">
    <source>
        <dbReference type="Proteomes" id="UP000242972"/>
    </source>
</evidence>
<comment type="caution">
    <text evidence="8">The sequence shown here is derived from an EMBL/GenBank/DDBJ whole genome shotgun (WGS) entry which is preliminary data.</text>
</comment>
<dbReference type="GO" id="GO:0006520">
    <property type="term" value="P:amino acid metabolic process"/>
    <property type="evidence" value="ECO:0007669"/>
    <property type="project" value="InterPro"/>
</dbReference>
<dbReference type="Gene3D" id="3.40.50.10860">
    <property type="entry name" value="Leucine Dehydrogenase, chain A, domain 1"/>
    <property type="match status" value="1"/>
</dbReference>
<dbReference type="Gene3D" id="3.40.50.720">
    <property type="entry name" value="NAD(P)-binding Rossmann-like Domain"/>
    <property type="match status" value="1"/>
</dbReference>
<dbReference type="GO" id="GO:0000166">
    <property type="term" value="F:nucleotide binding"/>
    <property type="evidence" value="ECO:0007669"/>
    <property type="project" value="UniProtKB-KW"/>
</dbReference>
<feature type="binding site" evidence="5">
    <location>
        <begin position="180"/>
        <end position="185"/>
    </location>
    <ligand>
        <name>NAD(+)</name>
        <dbReference type="ChEBI" id="CHEBI:57540"/>
    </ligand>
</feature>
<evidence type="ECO:0000256" key="2">
    <source>
        <dbReference type="ARBA" id="ARBA00023002"/>
    </source>
</evidence>
<accession>A0A2T2XLE2</accession>
<comment type="similarity">
    <text evidence="1 6">Belongs to the Glu/Leu/Phe/Val dehydrogenases family.</text>
</comment>
<dbReference type="InterPro" id="IPR006097">
    <property type="entry name" value="Glu/Leu/Phe/Val/Trp_DH_dimer"/>
</dbReference>
<feature type="domain" description="Glutamate/phenylalanine/leucine/valine/L-tryptophan dehydrogenase C-terminal" evidence="7">
    <location>
        <begin position="144"/>
        <end position="351"/>
    </location>
</feature>
<dbReference type="FunFam" id="3.40.50.10860:FF:000010">
    <property type="entry name" value="Leucine dehydrogenase"/>
    <property type="match status" value="1"/>
</dbReference>
<dbReference type="CDD" id="cd01075">
    <property type="entry name" value="NAD_bind_Leu_Phe_Val_DH"/>
    <property type="match status" value="1"/>
</dbReference>
<dbReference type="SUPFAM" id="SSF51735">
    <property type="entry name" value="NAD(P)-binding Rossmann-fold domains"/>
    <property type="match status" value="1"/>
</dbReference>
<evidence type="ECO:0000313" key="8">
    <source>
        <dbReference type="EMBL" id="PSR35314.1"/>
    </source>
</evidence>
<evidence type="ECO:0000256" key="6">
    <source>
        <dbReference type="RuleBase" id="RU004417"/>
    </source>
</evidence>
<sequence>MEIFKEMQKRGHEQVIFNYDKASGLKAIIAIHDTTLGPALGGCRMLPYSSEDAALEDVLRLSEGMTYKAAAAGLDFGGGKAVIVGDPATEKTEAMFRALGRFIETLHGRFSTGEDVGTTGDDFVYSLRETKHLVGLPEAYGGAGDTGDITAVGVINAMHAALMYRFGTPSLEGRKIAIQGLGKVGYHVAKRAVEEGASVVAADINPQLVGKTVSELGVEPADPWAILETECDVLAPCALGNVVNEDTIEKFRCEIVAGSANNQLKDLTYGDRLQARGITYAPDFITNAGGLIQVADEVQGYRSERVQHQVDNIYDLLLNIFHKAEATGRSTVAIAMQIVEERLSLYHAIHRIYTQSP</sequence>
<protein>
    <submittedName>
        <fullName evidence="8">Leucine dehydrogenase</fullName>
    </submittedName>
</protein>